<dbReference type="EMBL" id="AYSO01000020">
    <property type="protein sequence ID" value="KIE45159.1"/>
    <property type="molecule type" value="Genomic_DNA"/>
</dbReference>
<proteinExistence type="predicted"/>
<dbReference type="Proteomes" id="UP000031366">
    <property type="component" value="Unassembled WGS sequence"/>
</dbReference>
<name>A0A0C1TWT2_9CLOT</name>
<reference evidence="1 2" key="1">
    <citation type="journal article" date="2015" name="Infect. Genet. Evol.">
        <title>Genomic sequences of six botulinum neurotoxin-producing strains representing three clostridial species illustrate the mobility and diversity of botulinum neurotoxin genes.</title>
        <authorList>
            <person name="Smith T.J."/>
            <person name="Hill K.K."/>
            <person name="Xie G."/>
            <person name="Foley B.T."/>
            <person name="Williamson C.H."/>
            <person name="Foster J.T."/>
            <person name="Johnson S.L."/>
            <person name="Chertkov O."/>
            <person name="Teshima H."/>
            <person name="Gibbons H.S."/>
            <person name="Johnsky L.A."/>
            <person name="Karavis M.A."/>
            <person name="Smith L.A."/>
        </authorList>
    </citation>
    <scope>NUCLEOTIDE SEQUENCE [LARGE SCALE GENOMIC DNA]</scope>
    <source>
        <strain evidence="1 2">CDC 2741</strain>
    </source>
</reference>
<protein>
    <submittedName>
        <fullName evidence="1">Uncharacterized protein</fullName>
    </submittedName>
</protein>
<dbReference type="STRING" id="29341.RSJ17_05365"/>
<comment type="caution">
    <text evidence="1">The sequence shown here is derived from an EMBL/GenBank/DDBJ whole genome shotgun (WGS) entry which is preliminary data.</text>
</comment>
<dbReference type="AlphaFoldDB" id="A0A0C1TWT2"/>
<accession>A0A0C1TWT2</accession>
<organism evidence="1 2">
    <name type="scientific">Clostridium argentinense CDC 2741</name>
    <dbReference type="NCBI Taxonomy" id="1418104"/>
    <lineage>
        <taxon>Bacteria</taxon>
        <taxon>Bacillati</taxon>
        <taxon>Bacillota</taxon>
        <taxon>Clostridia</taxon>
        <taxon>Eubacteriales</taxon>
        <taxon>Clostridiaceae</taxon>
        <taxon>Clostridium</taxon>
    </lineage>
</organism>
<sequence length="305" mass="35934">MKFNFFDLSKVSLSDCQMIHSYCLNISDSFHIRNINNYKYFEKSHSSFLKNINMEIFYNRTYRVNENNDLKKQSWENFLPLSLQKADVFYFKLPVIDPLLDLIETIKKITTVTIKYVNVGIGEKYVNIYGGLCENIRKIILNLGIFNFLQLYDCELRLIENKSQRVLFIGHRDFLATDCTKNELEILRGKDIILGDGLGEALEKLYFRLLTGTSTEESKHIIQMNSIFNENSFNDDVPLITNLTLYKDAREILFYDGFYDRGICLTDIELQYLLANFNVNASNWKLFEQKDIYKIPDDYTYLKQL</sequence>
<evidence type="ECO:0000313" key="1">
    <source>
        <dbReference type="EMBL" id="KIE45159.1"/>
    </source>
</evidence>
<keyword evidence="2" id="KW-1185">Reference proteome</keyword>
<gene>
    <name evidence="1" type="ORF">U732_513</name>
</gene>
<dbReference type="RefSeq" id="WP_039636403.1">
    <property type="nucleotide sequence ID" value="NZ_AYSO01000020.1"/>
</dbReference>
<dbReference type="OrthoDB" id="10020072at2"/>
<evidence type="ECO:0000313" key="2">
    <source>
        <dbReference type="Proteomes" id="UP000031366"/>
    </source>
</evidence>